<feature type="compositionally biased region" description="Gly residues" evidence="1">
    <location>
        <begin position="238"/>
        <end position="249"/>
    </location>
</feature>
<feature type="compositionally biased region" description="Basic and acidic residues" evidence="1">
    <location>
        <begin position="221"/>
        <end position="232"/>
    </location>
</feature>
<name>A0A518HE07_9BACT</name>
<feature type="compositionally biased region" description="Polar residues" evidence="1">
    <location>
        <begin position="194"/>
        <end position="207"/>
    </location>
</feature>
<proteinExistence type="predicted"/>
<gene>
    <name evidence="2" type="ORF">ElP_70500</name>
</gene>
<evidence type="ECO:0000313" key="2">
    <source>
        <dbReference type="EMBL" id="QDV39087.1"/>
    </source>
</evidence>
<feature type="compositionally biased region" description="Basic and acidic residues" evidence="1">
    <location>
        <begin position="267"/>
        <end position="276"/>
    </location>
</feature>
<organism evidence="2 3">
    <name type="scientific">Tautonia plasticadhaerens</name>
    <dbReference type="NCBI Taxonomy" id="2527974"/>
    <lineage>
        <taxon>Bacteria</taxon>
        <taxon>Pseudomonadati</taxon>
        <taxon>Planctomycetota</taxon>
        <taxon>Planctomycetia</taxon>
        <taxon>Isosphaerales</taxon>
        <taxon>Isosphaeraceae</taxon>
        <taxon>Tautonia</taxon>
    </lineage>
</organism>
<keyword evidence="2" id="KW-0614">Plasmid</keyword>
<sequence length="276" mass="28941">MRRPRRLSQRRAPDVPTASPPMPPPASPTDPASCRGRSVAPGPSIEPRTPSGFLRRGSALLGGAPRRSEPNRHAASRWELLTYRNSPGRVIGAPTRITPGAERHGPPCPEIHPAEPVRPGGANPFHSPQSSFLKNVASDRRGAKSAHQPPTTPRTAGAKTPPRPPRRASGPRGAESPVLRSPRSVRLGGANPFRLTQTSFQITTCAESQVRPIGAPTASRPRLDRAEGEPKASRPGIRHGGAAGPGTGPGAISSGSSAATTRSRARRPGDRHSTPG</sequence>
<keyword evidence="3" id="KW-1185">Reference proteome</keyword>
<protein>
    <submittedName>
        <fullName evidence="2">Uncharacterized protein</fullName>
    </submittedName>
</protein>
<reference evidence="2 3" key="1">
    <citation type="submission" date="2019-02" db="EMBL/GenBank/DDBJ databases">
        <title>Deep-cultivation of Planctomycetes and their phenomic and genomic characterization uncovers novel biology.</title>
        <authorList>
            <person name="Wiegand S."/>
            <person name="Jogler M."/>
            <person name="Boedeker C."/>
            <person name="Pinto D."/>
            <person name="Vollmers J."/>
            <person name="Rivas-Marin E."/>
            <person name="Kohn T."/>
            <person name="Peeters S.H."/>
            <person name="Heuer A."/>
            <person name="Rast P."/>
            <person name="Oberbeckmann S."/>
            <person name="Bunk B."/>
            <person name="Jeske O."/>
            <person name="Meyerdierks A."/>
            <person name="Storesund J.E."/>
            <person name="Kallscheuer N."/>
            <person name="Luecker S."/>
            <person name="Lage O.M."/>
            <person name="Pohl T."/>
            <person name="Merkel B.J."/>
            <person name="Hornburger P."/>
            <person name="Mueller R.-W."/>
            <person name="Bruemmer F."/>
            <person name="Labrenz M."/>
            <person name="Spormann A.M."/>
            <person name="Op den Camp H."/>
            <person name="Overmann J."/>
            <person name="Amann R."/>
            <person name="Jetten M.S.M."/>
            <person name="Mascher T."/>
            <person name="Medema M.H."/>
            <person name="Devos D.P."/>
            <person name="Kaster A.-K."/>
            <person name="Ovreas L."/>
            <person name="Rohde M."/>
            <person name="Galperin M.Y."/>
            <person name="Jogler C."/>
        </authorList>
    </citation>
    <scope>NUCLEOTIDE SEQUENCE [LARGE SCALE GENOMIC DNA]</scope>
    <source>
        <strain evidence="2 3">ElP</strain>
        <plasmid evidence="3">pelp_1</plasmid>
    </source>
</reference>
<evidence type="ECO:0000256" key="1">
    <source>
        <dbReference type="SAM" id="MobiDB-lite"/>
    </source>
</evidence>
<feature type="region of interest" description="Disordered" evidence="1">
    <location>
        <begin position="1"/>
        <end position="276"/>
    </location>
</feature>
<dbReference type="AlphaFoldDB" id="A0A518HE07"/>
<dbReference type="KEGG" id="tpla:ElP_70500"/>
<accession>A0A518HE07</accession>
<feature type="compositionally biased region" description="Pro residues" evidence="1">
    <location>
        <begin position="18"/>
        <end position="28"/>
    </location>
</feature>
<feature type="compositionally biased region" description="Low complexity" evidence="1">
    <location>
        <begin position="250"/>
        <end position="262"/>
    </location>
</feature>
<dbReference type="EMBL" id="CP036427">
    <property type="protein sequence ID" value="QDV39087.1"/>
    <property type="molecule type" value="Genomic_DNA"/>
</dbReference>
<dbReference type="Proteomes" id="UP000317835">
    <property type="component" value="Plasmid pElP_1"/>
</dbReference>
<geneLocation type="plasmid" evidence="3">
    <name>pelp_1</name>
</geneLocation>
<evidence type="ECO:0000313" key="3">
    <source>
        <dbReference type="Proteomes" id="UP000317835"/>
    </source>
</evidence>